<dbReference type="FunFam" id="3.40.640.10:FF:000089">
    <property type="entry name" value="Aminotransferase, DegT/DnrJ/EryC1/StrS family"/>
    <property type="match status" value="1"/>
</dbReference>
<dbReference type="Pfam" id="PF01041">
    <property type="entry name" value="DegT_DnrJ_EryC1"/>
    <property type="match status" value="1"/>
</dbReference>
<comment type="similarity">
    <text evidence="2 3">Belongs to the DegT/DnrJ/EryC1 family.</text>
</comment>
<evidence type="ECO:0000313" key="4">
    <source>
        <dbReference type="EMBL" id="KTC97113.1"/>
    </source>
</evidence>
<protein>
    <submittedName>
        <fullName evidence="4">Polysaccharide biosynthesis protein</fullName>
    </submittedName>
</protein>
<dbReference type="PANTHER" id="PTHR30244">
    <property type="entry name" value="TRANSAMINASE"/>
    <property type="match status" value="1"/>
</dbReference>
<dbReference type="CDD" id="cd00616">
    <property type="entry name" value="AHBA_syn"/>
    <property type="match status" value="1"/>
</dbReference>
<dbReference type="InterPro" id="IPR015421">
    <property type="entry name" value="PyrdxlP-dep_Trfase_major"/>
</dbReference>
<evidence type="ECO:0000313" key="5">
    <source>
        <dbReference type="Proteomes" id="UP000054785"/>
    </source>
</evidence>
<dbReference type="GO" id="GO:0008483">
    <property type="term" value="F:transaminase activity"/>
    <property type="evidence" value="ECO:0007669"/>
    <property type="project" value="TreeGrafter"/>
</dbReference>
<accession>A0A0W0TNH1</accession>
<dbReference type="PANTHER" id="PTHR30244:SF42">
    <property type="entry name" value="UDP-2-ACETAMIDO-2-DEOXY-3-OXO-D-GLUCURONATE AMINOTRANSFERASE"/>
    <property type="match status" value="1"/>
</dbReference>
<name>A0A0W0TNH1_9GAMM</name>
<gene>
    <name evidence="4" type="ORF">Lgee_2084</name>
</gene>
<dbReference type="InterPro" id="IPR015424">
    <property type="entry name" value="PyrdxlP-dep_Trfase"/>
</dbReference>
<keyword evidence="1 3" id="KW-0663">Pyridoxal phosphate</keyword>
<dbReference type="GO" id="GO:0030170">
    <property type="term" value="F:pyridoxal phosphate binding"/>
    <property type="evidence" value="ECO:0007669"/>
    <property type="project" value="UniProtKB-ARBA"/>
</dbReference>
<dbReference type="RefSeq" id="WP_028386173.1">
    <property type="nucleotide sequence ID" value="NZ_CAAAHN010000004.1"/>
</dbReference>
<comment type="caution">
    <text evidence="4">The sequence shown here is derived from an EMBL/GenBank/DDBJ whole genome shotgun (WGS) entry which is preliminary data.</text>
</comment>
<dbReference type="GO" id="GO:0000271">
    <property type="term" value="P:polysaccharide biosynthetic process"/>
    <property type="evidence" value="ECO:0007669"/>
    <property type="project" value="TreeGrafter"/>
</dbReference>
<sequence>MQFVDLKKQYLRIEEGVLQAISTVLQHGQYIMGPEITELERQLADFVGVKHAIVNSSGTDALLMALMALDIGPGDEVITTPFSFFATAEVILLAGAKPVFVDIEPDTWNLDAARIERAITPKTRAIMPVSLYGQCADMDAINAVARAHNIAVIEDAAQSFGAQYHGKFSCGISDIGCTSFFPSKPLGGYGDSGACFTNDDRLAETLRQIRNHGQKERYVHERLGMNGRMDTLQAAILLEKLKLFPEEIELRAAVAARYDRLLDNCAKVAITKAGRTNVYAQYTLEVSERAAFQKALAEKGIPTAVHYPIAMHLQPALKNLGYKPGDFPVAERASARVVSLPMHPYLTLEEQGRVAGVVKEALHAQFALEDE</sequence>
<organism evidence="4 5">
    <name type="scientific">Legionella geestiana</name>
    <dbReference type="NCBI Taxonomy" id="45065"/>
    <lineage>
        <taxon>Bacteria</taxon>
        <taxon>Pseudomonadati</taxon>
        <taxon>Pseudomonadota</taxon>
        <taxon>Gammaproteobacteria</taxon>
        <taxon>Legionellales</taxon>
        <taxon>Legionellaceae</taxon>
        <taxon>Legionella</taxon>
    </lineage>
</organism>
<dbReference type="InterPro" id="IPR000653">
    <property type="entry name" value="DegT/StrS_aminotransferase"/>
</dbReference>
<dbReference type="EMBL" id="LNYC01000073">
    <property type="protein sequence ID" value="KTC97113.1"/>
    <property type="molecule type" value="Genomic_DNA"/>
</dbReference>
<dbReference type="STRING" id="45065.Lgee_2084"/>
<evidence type="ECO:0000256" key="3">
    <source>
        <dbReference type="RuleBase" id="RU004508"/>
    </source>
</evidence>
<dbReference type="AlphaFoldDB" id="A0A0W0TNH1"/>
<dbReference type="PIRSF" id="PIRSF000390">
    <property type="entry name" value="PLP_StrS"/>
    <property type="match status" value="1"/>
</dbReference>
<evidence type="ECO:0000256" key="1">
    <source>
        <dbReference type="ARBA" id="ARBA00022898"/>
    </source>
</evidence>
<dbReference type="PATRIC" id="fig|45065.4.peg.2262"/>
<reference evidence="4 5" key="1">
    <citation type="submission" date="2015-11" db="EMBL/GenBank/DDBJ databases">
        <title>Genomic analysis of 38 Legionella species identifies large and diverse effector repertoires.</title>
        <authorList>
            <person name="Burstein D."/>
            <person name="Amaro F."/>
            <person name="Zusman T."/>
            <person name="Lifshitz Z."/>
            <person name="Cohen O."/>
            <person name="Gilbert J.A."/>
            <person name="Pupko T."/>
            <person name="Shuman H.A."/>
            <person name="Segal G."/>
        </authorList>
    </citation>
    <scope>NUCLEOTIDE SEQUENCE [LARGE SCALE GENOMIC DNA]</scope>
    <source>
        <strain evidence="4 5">ATCC 49504</strain>
    </source>
</reference>
<proteinExistence type="inferred from homology"/>
<dbReference type="Gene3D" id="3.40.640.10">
    <property type="entry name" value="Type I PLP-dependent aspartate aminotransferase-like (Major domain)"/>
    <property type="match status" value="1"/>
</dbReference>
<dbReference type="Proteomes" id="UP000054785">
    <property type="component" value="Unassembled WGS sequence"/>
</dbReference>
<dbReference type="SUPFAM" id="SSF53383">
    <property type="entry name" value="PLP-dependent transferases"/>
    <property type="match status" value="1"/>
</dbReference>
<dbReference type="OrthoDB" id="9804264at2"/>
<evidence type="ECO:0000256" key="2">
    <source>
        <dbReference type="ARBA" id="ARBA00037999"/>
    </source>
</evidence>
<keyword evidence="5" id="KW-1185">Reference proteome</keyword>
<dbReference type="InterPro" id="IPR015422">
    <property type="entry name" value="PyrdxlP-dep_Trfase_small"/>
</dbReference>
<dbReference type="Gene3D" id="3.90.1150.10">
    <property type="entry name" value="Aspartate Aminotransferase, domain 1"/>
    <property type="match status" value="1"/>
</dbReference>